<dbReference type="InterPro" id="IPR041472">
    <property type="entry name" value="BL00235/CARNS1_N"/>
</dbReference>
<dbReference type="Pfam" id="PF18603">
    <property type="entry name" value="LAL_C2"/>
    <property type="match status" value="1"/>
</dbReference>
<sequence length="412" mass="43437">MSPRPEVPRPRPRVAVLGGTVPLVRHAHALGVDVVLLQRPDDIDASLRPLVETIVPADYGDTDTAVRVLGPLHRARPFRLVLSLTEDGLVSSAEAAQRFGLSLNPPKVARLLRDKAAMRARLNDAGLGPVRARTVRSASALAAFAAEVGGPVILKPVRGTGSAYVRRLDSPADAARTWAGLPERETGELLAEEYLEGPEVSVEAFSHQGRHTVVACTDKLVLDNFVEIGHTVPSRMAAADHAAVAELVTGFLDLTGLREGPSHTEVKLTPAGPRIIESHNRVGGDKIRVLVAHATGLDLSRLALSVPLGLEPAPGALPQPRAGASIRFLTPPPGVVRSVEVPPLTDPHAEVEVTVAAGDTVSRPDSSDARIGHVLAVGADAADAERACLELARRVRVVTGPEKTALLPEATR</sequence>
<evidence type="ECO:0000256" key="4">
    <source>
        <dbReference type="PROSITE-ProRule" id="PRU00409"/>
    </source>
</evidence>
<accession>A0ABX6WIM6</accession>
<dbReference type="EMBL" id="CP065050">
    <property type="protein sequence ID" value="QPI61222.1"/>
    <property type="molecule type" value="Genomic_DNA"/>
</dbReference>
<name>A0ABX6WIM6_STRMQ</name>
<dbReference type="Pfam" id="PF18130">
    <property type="entry name" value="ATPgrasp_N"/>
    <property type="match status" value="1"/>
</dbReference>
<dbReference type="Proteomes" id="UP000663421">
    <property type="component" value="Chromosome"/>
</dbReference>
<dbReference type="PANTHER" id="PTHR43585">
    <property type="entry name" value="FUMIPYRROLE BIOSYNTHESIS PROTEIN C"/>
    <property type="match status" value="1"/>
</dbReference>
<evidence type="ECO:0000313" key="7">
    <source>
        <dbReference type="Proteomes" id="UP000663421"/>
    </source>
</evidence>
<evidence type="ECO:0000313" key="6">
    <source>
        <dbReference type="EMBL" id="QPI61222.1"/>
    </source>
</evidence>
<reference evidence="6 7" key="1">
    <citation type="submission" date="2020-11" db="EMBL/GenBank/DDBJ databases">
        <title>Complete genome sequence unveiled secondary metabolic potentials in Streptomyces solisilvae HNM0141.</title>
        <authorList>
            <person name="Huang X."/>
        </authorList>
    </citation>
    <scope>NUCLEOTIDE SEQUENCE [LARGE SCALE GENOMIC DNA]</scope>
    <source>
        <strain evidence="6 7">HNM0141</strain>
    </source>
</reference>
<evidence type="ECO:0000259" key="5">
    <source>
        <dbReference type="PROSITE" id="PS50975"/>
    </source>
</evidence>
<keyword evidence="7" id="KW-1185">Reference proteome</keyword>
<dbReference type="PANTHER" id="PTHR43585:SF2">
    <property type="entry name" value="ATP-GRASP ENZYME FSQD"/>
    <property type="match status" value="1"/>
</dbReference>
<keyword evidence="2 4" id="KW-0547">Nucleotide-binding</keyword>
<organism evidence="6 7">
    <name type="scientific">Streptomyces malaysiensis</name>
    <dbReference type="NCBI Taxonomy" id="92644"/>
    <lineage>
        <taxon>Bacteria</taxon>
        <taxon>Bacillati</taxon>
        <taxon>Actinomycetota</taxon>
        <taxon>Actinomycetes</taxon>
        <taxon>Kitasatosporales</taxon>
        <taxon>Streptomycetaceae</taxon>
        <taxon>Streptomyces</taxon>
        <taxon>Streptomyces violaceusniger group</taxon>
    </lineage>
</organism>
<keyword evidence="1" id="KW-0436">Ligase</keyword>
<feature type="domain" description="ATP-grasp" evidence="5">
    <location>
        <begin position="119"/>
        <end position="308"/>
    </location>
</feature>
<protein>
    <submittedName>
        <fullName evidence="6">ATP-grasp domain-containing protein</fullName>
    </submittedName>
</protein>
<dbReference type="InterPro" id="IPR011761">
    <property type="entry name" value="ATP-grasp"/>
</dbReference>
<dbReference type="Gene3D" id="3.40.50.20">
    <property type="match status" value="1"/>
</dbReference>
<dbReference type="InterPro" id="IPR040570">
    <property type="entry name" value="LAL_C2"/>
</dbReference>
<keyword evidence="3 4" id="KW-0067">ATP-binding</keyword>
<proteinExistence type="predicted"/>
<dbReference type="PROSITE" id="PS50975">
    <property type="entry name" value="ATP_GRASP"/>
    <property type="match status" value="1"/>
</dbReference>
<evidence type="ECO:0000256" key="2">
    <source>
        <dbReference type="ARBA" id="ARBA00022741"/>
    </source>
</evidence>
<evidence type="ECO:0000256" key="1">
    <source>
        <dbReference type="ARBA" id="ARBA00022598"/>
    </source>
</evidence>
<dbReference type="SUPFAM" id="SSF56059">
    <property type="entry name" value="Glutathione synthetase ATP-binding domain-like"/>
    <property type="match status" value="1"/>
</dbReference>
<dbReference type="Pfam" id="PF13535">
    <property type="entry name" value="ATP-grasp_4"/>
    <property type="match status" value="1"/>
</dbReference>
<evidence type="ECO:0000256" key="3">
    <source>
        <dbReference type="ARBA" id="ARBA00022840"/>
    </source>
</evidence>
<gene>
    <name evidence="6" type="ORF">I1A49_45545</name>
</gene>
<dbReference type="InterPro" id="IPR052032">
    <property type="entry name" value="ATP-dep_AA_Ligase"/>
</dbReference>
<dbReference type="Gene3D" id="3.30.470.20">
    <property type="entry name" value="ATP-grasp fold, B domain"/>
    <property type="match status" value="1"/>
</dbReference>